<keyword evidence="2" id="KW-0732">Signal</keyword>
<reference evidence="3 4" key="1">
    <citation type="journal article" date="2009" name="Stand. Genomic Sci.">
        <title>Complete genome sequence of Catenulispora acidiphila type strain (ID 139908).</title>
        <authorList>
            <person name="Copeland A."/>
            <person name="Lapidus A."/>
            <person name="Glavina Del Rio T."/>
            <person name="Nolan M."/>
            <person name="Lucas S."/>
            <person name="Chen F."/>
            <person name="Tice H."/>
            <person name="Cheng J.F."/>
            <person name="Bruce D."/>
            <person name="Goodwin L."/>
            <person name="Pitluck S."/>
            <person name="Mikhailova N."/>
            <person name="Pati A."/>
            <person name="Ivanova N."/>
            <person name="Mavromatis K."/>
            <person name="Chen A."/>
            <person name="Palaniappan K."/>
            <person name="Chain P."/>
            <person name="Land M."/>
            <person name="Hauser L."/>
            <person name="Chang Y.J."/>
            <person name="Jeffries C.D."/>
            <person name="Chertkov O."/>
            <person name="Brettin T."/>
            <person name="Detter J.C."/>
            <person name="Han C."/>
            <person name="Ali Z."/>
            <person name="Tindall B.J."/>
            <person name="Goker M."/>
            <person name="Bristow J."/>
            <person name="Eisen J.A."/>
            <person name="Markowitz V."/>
            <person name="Hugenholtz P."/>
            <person name="Kyrpides N.C."/>
            <person name="Klenk H.P."/>
        </authorList>
    </citation>
    <scope>NUCLEOTIDE SEQUENCE [LARGE SCALE GENOMIC DNA]</scope>
    <source>
        <strain evidence="4">DSM 44928 / JCM 14897 / NBRC 102108 / NRRL B-24433 / ID139908</strain>
    </source>
</reference>
<gene>
    <name evidence="3" type="ordered locus">Caci_1813</name>
</gene>
<dbReference type="PROSITE" id="PS51257">
    <property type="entry name" value="PROKAR_LIPOPROTEIN"/>
    <property type="match status" value="1"/>
</dbReference>
<dbReference type="Proteomes" id="UP000000851">
    <property type="component" value="Chromosome"/>
</dbReference>
<accession>C7QD24</accession>
<dbReference type="KEGG" id="cai:Caci_1813"/>
<evidence type="ECO:0000256" key="2">
    <source>
        <dbReference type="SAM" id="SignalP"/>
    </source>
</evidence>
<feature type="compositionally biased region" description="Low complexity" evidence="1">
    <location>
        <begin position="25"/>
        <end position="100"/>
    </location>
</feature>
<keyword evidence="4" id="KW-1185">Reference proteome</keyword>
<dbReference type="EMBL" id="CP001700">
    <property type="protein sequence ID" value="ACU70734.1"/>
    <property type="molecule type" value="Genomic_DNA"/>
</dbReference>
<evidence type="ECO:0008006" key="5">
    <source>
        <dbReference type="Google" id="ProtNLM"/>
    </source>
</evidence>
<proteinExistence type="predicted"/>
<sequence precursor="true">MNRLNSIALLAGGVLVAVAATGCSSNPAKSAAAGPAAGSSSTLGAPGAPSTSTTSLPSAPGSASSSVSAPSGGASSSAAGAPSTGAPAAGGATTAASAPPVSHPACANAQLNASLAQGDGQSPAIAIIAVKNTGPTCLINPIPYVWIVKSPTDPSDELRPLVPGGTPGTAKLQTILTNTTLYAAVDVNPNSVPDTPQGYNYLEVTANPSKNTSGKDVQDVKLPMTANVSGPKLGVYTTNPSSAIDALQYSNTPES</sequence>
<feature type="chain" id="PRO_5039571991" description="DUF4232 domain-containing protein" evidence="2">
    <location>
        <begin position="20"/>
        <end position="255"/>
    </location>
</feature>
<evidence type="ECO:0000313" key="4">
    <source>
        <dbReference type="Proteomes" id="UP000000851"/>
    </source>
</evidence>
<feature type="signal peptide" evidence="2">
    <location>
        <begin position="1"/>
        <end position="19"/>
    </location>
</feature>
<protein>
    <recommendedName>
        <fullName evidence="5">DUF4232 domain-containing protein</fullName>
    </recommendedName>
</protein>
<dbReference type="RefSeq" id="WP_012786028.1">
    <property type="nucleotide sequence ID" value="NC_013131.1"/>
</dbReference>
<name>C7QD24_CATAD</name>
<evidence type="ECO:0000313" key="3">
    <source>
        <dbReference type="EMBL" id="ACU70734.1"/>
    </source>
</evidence>
<evidence type="ECO:0000256" key="1">
    <source>
        <dbReference type="SAM" id="MobiDB-lite"/>
    </source>
</evidence>
<dbReference type="HOGENOM" id="CLU_1088572_0_0_11"/>
<dbReference type="InParanoid" id="C7QD24"/>
<feature type="region of interest" description="Disordered" evidence="1">
    <location>
        <begin position="25"/>
        <end position="101"/>
    </location>
</feature>
<dbReference type="AlphaFoldDB" id="C7QD24"/>
<organism evidence="3 4">
    <name type="scientific">Catenulispora acidiphila (strain DSM 44928 / JCM 14897 / NBRC 102108 / NRRL B-24433 / ID139908)</name>
    <dbReference type="NCBI Taxonomy" id="479433"/>
    <lineage>
        <taxon>Bacteria</taxon>
        <taxon>Bacillati</taxon>
        <taxon>Actinomycetota</taxon>
        <taxon>Actinomycetes</taxon>
        <taxon>Catenulisporales</taxon>
        <taxon>Catenulisporaceae</taxon>
        <taxon>Catenulispora</taxon>
    </lineage>
</organism>